<comment type="subcellular location">
    <subcellularLocation>
        <location evidence="1">Nucleus</location>
    </subcellularLocation>
</comment>
<dbReference type="InterPro" id="IPR016024">
    <property type="entry name" value="ARM-type_fold"/>
</dbReference>
<accession>A0A6J2XUY9</accession>
<dbReference type="OrthoDB" id="277011at2759"/>
<evidence type="ECO:0000313" key="4">
    <source>
        <dbReference type="Proteomes" id="UP000504635"/>
    </source>
</evidence>
<comment type="similarity">
    <text evidence="3">Belongs to the SAAL1 family.</text>
</comment>
<sequence>MAGSNVNSTDLDQDTREKLKGDCIGDTLYSESFVLKTLLKLSNVDWNEELEQDLCFLWDMTLEKEVCQYLFQLNYPALACSVISQHTEERLLEIIVGILANILMADCDRKIDDSEIQIVLNSLNFSDPTILTQVMRFIESIAYYVPEKITLIGEEELAKIQFILKNSENNLLLIQTFQTLIKLTDNFKLGENFVTAELYKTSVIGFDTLINMESDDFEIDTEETSMVLKLFLHLLTNICFYVDKYNHDNEISTCLNNSSKIYIIIHKILKYFSHENNLFPLSMNFKEYIGSFLTFFTTRDISITSYLKFNTFSKDFSSICKIINLLYKCKDEVEESFDLVLEFLAYFICSIDKHTILTELQKIEYKRGIVVLNCLKESLKTSSFDISENLKYFFLYFK</sequence>
<dbReference type="Proteomes" id="UP000504635">
    <property type="component" value="Unplaced"/>
</dbReference>
<dbReference type="PANTHER" id="PTHR23424:SF23">
    <property type="entry name" value="PROTEIN SAAL1"/>
    <property type="match status" value="1"/>
</dbReference>
<organism evidence="4 5">
    <name type="scientific">Sitophilus oryzae</name>
    <name type="common">Rice weevil</name>
    <name type="synonym">Curculio oryzae</name>
    <dbReference type="NCBI Taxonomy" id="7048"/>
    <lineage>
        <taxon>Eukaryota</taxon>
        <taxon>Metazoa</taxon>
        <taxon>Ecdysozoa</taxon>
        <taxon>Arthropoda</taxon>
        <taxon>Hexapoda</taxon>
        <taxon>Insecta</taxon>
        <taxon>Pterygota</taxon>
        <taxon>Neoptera</taxon>
        <taxon>Endopterygota</taxon>
        <taxon>Coleoptera</taxon>
        <taxon>Polyphaga</taxon>
        <taxon>Cucujiformia</taxon>
        <taxon>Curculionidae</taxon>
        <taxon>Dryophthorinae</taxon>
        <taxon>Sitophilus</taxon>
    </lineage>
</organism>
<evidence type="ECO:0000313" key="5">
    <source>
        <dbReference type="RefSeq" id="XP_030754585.1"/>
    </source>
</evidence>
<evidence type="ECO:0000256" key="1">
    <source>
        <dbReference type="ARBA" id="ARBA00004123"/>
    </source>
</evidence>
<protein>
    <submittedName>
        <fullName evidence="5">Protein saal1</fullName>
    </submittedName>
</protein>
<reference evidence="5" key="1">
    <citation type="submission" date="2025-08" db="UniProtKB">
        <authorList>
            <consortium name="RefSeq"/>
        </authorList>
    </citation>
    <scope>IDENTIFICATION</scope>
    <source>
        <tissue evidence="5">Gonads</tissue>
    </source>
</reference>
<dbReference type="GO" id="GO:0005654">
    <property type="term" value="C:nucleoplasm"/>
    <property type="evidence" value="ECO:0007669"/>
    <property type="project" value="TreeGrafter"/>
</dbReference>
<dbReference type="RefSeq" id="XP_030754585.1">
    <property type="nucleotide sequence ID" value="XM_030898725.1"/>
</dbReference>
<keyword evidence="4" id="KW-1185">Reference proteome</keyword>
<dbReference type="GeneID" id="115881298"/>
<evidence type="ECO:0000256" key="3">
    <source>
        <dbReference type="ARBA" id="ARBA00038401"/>
    </source>
</evidence>
<dbReference type="InParanoid" id="A0A6J2XUY9"/>
<dbReference type="InterPro" id="IPR052464">
    <property type="entry name" value="Synovial_Prolif_Regulator"/>
</dbReference>
<dbReference type="PANTHER" id="PTHR23424">
    <property type="entry name" value="SERUM AMYLOID A"/>
    <property type="match status" value="1"/>
</dbReference>
<dbReference type="KEGG" id="soy:115881298"/>
<dbReference type="SUPFAM" id="SSF48371">
    <property type="entry name" value="ARM repeat"/>
    <property type="match status" value="1"/>
</dbReference>
<gene>
    <name evidence="5" type="primary">LOC115881298</name>
</gene>
<keyword evidence="2" id="KW-0539">Nucleus</keyword>
<proteinExistence type="inferred from homology"/>
<evidence type="ECO:0000256" key="2">
    <source>
        <dbReference type="ARBA" id="ARBA00023242"/>
    </source>
</evidence>
<dbReference type="AlphaFoldDB" id="A0A6J2XUY9"/>
<name>A0A6J2XUY9_SITOR</name>